<accession>A0A5N5STB2</accession>
<organism evidence="1 2">
    <name type="scientific">Armadillidium nasatum</name>
    <dbReference type="NCBI Taxonomy" id="96803"/>
    <lineage>
        <taxon>Eukaryota</taxon>
        <taxon>Metazoa</taxon>
        <taxon>Ecdysozoa</taxon>
        <taxon>Arthropoda</taxon>
        <taxon>Crustacea</taxon>
        <taxon>Multicrustacea</taxon>
        <taxon>Malacostraca</taxon>
        <taxon>Eumalacostraca</taxon>
        <taxon>Peracarida</taxon>
        <taxon>Isopoda</taxon>
        <taxon>Oniscidea</taxon>
        <taxon>Crinocheta</taxon>
        <taxon>Armadillidiidae</taxon>
        <taxon>Armadillidium</taxon>
    </lineage>
</organism>
<evidence type="ECO:0000313" key="2">
    <source>
        <dbReference type="Proteomes" id="UP000326759"/>
    </source>
</evidence>
<dbReference type="Proteomes" id="UP000326759">
    <property type="component" value="Unassembled WGS sequence"/>
</dbReference>
<dbReference type="EMBL" id="SEYY01020542">
    <property type="protein sequence ID" value="KAB7497237.1"/>
    <property type="molecule type" value="Genomic_DNA"/>
</dbReference>
<gene>
    <name evidence="1" type="ORF">Anas_06937</name>
</gene>
<reference evidence="1 2" key="1">
    <citation type="journal article" date="2019" name="PLoS Biol.">
        <title>Sex chromosomes control vertical transmission of feminizing Wolbachia symbionts in an isopod.</title>
        <authorList>
            <person name="Becking T."/>
            <person name="Chebbi M.A."/>
            <person name="Giraud I."/>
            <person name="Moumen B."/>
            <person name="Laverre T."/>
            <person name="Caubet Y."/>
            <person name="Peccoud J."/>
            <person name="Gilbert C."/>
            <person name="Cordaux R."/>
        </authorList>
    </citation>
    <scope>NUCLEOTIDE SEQUENCE [LARGE SCALE GENOMIC DNA]</scope>
    <source>
        <strain evidence="1">ANa2</strain>
        <tissue evidence="1">Whole body excluding digestive tract and cuticle</tissue>
    </source>
</reference>
<name>A0A5N5STB2_9CRUS</name>
<proteinExistence type="predicted"/>
<keyword evidence="2" id="KW-1185">Reference proteome</keyword>
<evidence type="ECO:0000313" key="1">
    <source>
        <dbReference type="EMBL" id="KAB7497237.1"/>
    </source>
</evidence>
<comment type="caution">
    <text evidence="1">The sequence shown here is derived from an EMBL/GenBank/DDBJ whole genome shotgun (WGS) entry which is preliminary data.</text>
</comment>
<sequence>MLPFNRWYCIEWLWPTMKPALFLCIFSSQQFHLNDQKGYNSTNLLFPEPALLSDTLNSTLTNKEED</sequence>
<dbReference type="AlphaFoldDB" id="A0A5N5STB2"/>
<protein>
    <submittedName>
        <fullName evidence="1">Uncharacterized protein</fullName>
    </submittedName>
</protein>